<evidence type="ECO:0000313" key="2">
    <source>
        <dbReference type="EMBL" id="UOD51706.1"/>
    </source>
</evidence>
<feature type="transmembrane region" description="Helical" evidence="1">
    <location>
        <begin position="128"/>
        <end position="145"/>
    </location>
</feature>
<keyword evidence="1" id="KW-0812">Transmembrane</keyword>
<keyword evidence="1" id="KW-0472">Membrane</keyword>
<evidence type="ECO:0000313" key="3">
    <source>
        <dbReference type="Proteomes" id="UP000831607"/>
    </source>
</evidence>
<reference evidence="2 3" key="1">
    <citation type="submission" date="2020-11" db="EMBL/GenBank/DDBJ databases">
        <title>Algicoccus daihaiensis sp.nov., isolated from Daihai Lake in Inner Mongolia.</title>
        <authorList>
            <person name="Kai J."/>
        </authorList>
    </citation>
    <scope>NUCLEOTIDE SEQUENCE [LARGE SCALE GENOMIC DNA]</scope>
    <source>
        <strain evidence="3">f23</strain>
    </source>
</reference>
<feature type="transmembrane region" description="Helical" evidence="1">
    <location>
        <begin position="151"/>
        <end position="171"/>
    </location>
</feature>
<feature type="transmembrane region" description="Helical" evidence="1">
    <location>
        <begin position="45"/>
        <end position="66"/>
    </location>
</feature>
<proteinExistence type="predicted"/>
<name>A0ABY4AMZ6_9BURK</name>
<organism evidence="2 3">
    <name type="scientific">Orrella daihaiensis</name>
    <dbReference type="NCBI Taxonomy" id="2782176"/>
    <lineage>
        <taxon>Bacteria</taxon>
        <taxon>Pseudomonadati</taxon>
        <taxon>Pseudomonadota</taxon>
        <taxon>Betaproteobacteria</taxon>
        <taxon>Burkholderiales</taxon>
        <taxon>Alcaligenaceae</taxon>
        <taxon>Orrella</taxon>
    </lineage>
</organism>
<gene>
    <name evidence="2" type="ORF">DHf2319_12770</name>
</gene>
<accession>A0ABY4AMZ6</accession>
<feature type="transmembrane region" description="Helical" evidence="1">
    <location>
        <begin position="21"/>
        <end position="39"/>
    </location>
</feature>
<dbReference type="Proteomes" id="UP000831607">
    <property type="component" value="Chromosome"/>
</dbReference>
<sequence>MVLAIFPYLLSTVRGIIRPHVMSWTIWGITTSIVFWAQREAGGGVGAWPVGFSALVAFLIAATAYTKRGDVRIVRSDWVFFLTALAAVPLWYATNNPLLAVLLVTTVDILGFGPTLRKAYDRPESESLLFFSLIVVRNVLVLMALESYSVTTALFPAAIGTMAATVAAVVVTRRLKLRQRKISRTH</sequence>
<dbReference type="EMBL" id="CP063982">
    <property type="protein sequence ID" value="UOD51706.1"/>
    <property type="molecule type" value="Genomic_DNA"/>
</dbReference>
<keyword evidence="3" id="KW-1185">Reference proteome</keyword>
<evidence type="ECO:0000256" key="1">
    <source>
        <dbReference type="SAM" id="Phobius"/>
    </source>
</evidence>
<feature type="transmembrane region" description="Helical" evidence="1">
    <location>
        <begin position="73"/>
        <end position="92"/>
    </location>
</feature>
<keyword evidence="1" id="KW-1133">Transmembrane helix</keyword>
<protein>
    <submittedName>
        <fullName evidence="2">Uncharacterized protein</fullName>
    </submittedName>
</protein>